<dbReference type="AlphaFoldDB" id="A0A4Y2ASQ5"/>
<dbReference type="EMBL" id="BGPR01000028">
    <property type="protein sequence ID" value="GBL82299.1"/>
    <property type="molecule type" value="Genomic_DNA"/>
</dbReference>
<gene>
    <name evidence="2" type="ORF">AVEN_252466_1</name>
</gene>
<dbReference type="OrthoDB" id="6437827at2759"/>
<accession>A0A4Y2ASQ5</accession>
<sequence length="121" mass="13461">MILKVFQIEFKNQRASPFQVFVIPAPDQETYGEFLQWGPGLGVFTLERFSCKEEDSMQSTKKESEGCECLEQKISLVSTKETGAIPKIKVAAAIPKLERGPKEETGTTPKLKSAKILSLHS</sequence>
<reference evidence="2 3" key="1">
    <citation type="journal article" date="2019" name="Sci. Rep.">
        <title>Orb-weaving spider Araneus ventricosus genome elucidates the spidroin gene catalogue.</title>
        <authorList>
            <person name="Kono N."/>
            <person name="Nakamura H."/>
            <person name="Ohtoshi R."/>
            <person name="Moran D.A.P."/>
            <person name="Shinohara A."/>
            <person name="Yoshida Y."/>
            <person name="Fujiwara M."/>
            <person name="Mori M."/>
            <person name="Tomita M."/>
            <person name="Arakawa K."/>
        </authorList>
    </citation>
    <scope>NUCLEOTIDE SEQUENCE [LARGE SCALE GENOMIC DNA]</scope>
</reference>
<evidence type="ECO:0000313" key="3">
    <source>
        <dbReference type="Proteomes" id="UP000499080"/>
    </source>
</evidence>
<protein>
    <submittedName>
        <fullName evidence="2">Uncharacterized protein</fullName>
    </submittedName>
</protein>
<name>A0A4Y2ASQ5_ARAVE</name>
<organism evidence="2 3">
    <name type="scientific">Araneus ventricosus</name>
    <name type="common">Orbweaver spider</name>
    <name type="synonym">Epeira ventricosa</name>
    <dbReference type="NCBI Taxonomy" id="182803"/>
    <lineage>
        <taxon>Eukaryota</taxon>
        <taxon>Metazoa</taxon>
        <taxon>Ecdysozoa</taxon>
        <taxon>Arthropoda</taxon>
        <taxon>Chelicerata</taxon>
        <taxon>Arachnida</taxon>
        <taxon>Araneae</taxon>
        <taxon>Araneomorphae</taxon>
        <taxon>Entelegynae</taxon>
        <taxon>Araneoidea</taxon>
        <taxon>Araneidae</taxon>
        <taxon>Araneus</taxon>
    </lineage>
</organism>
<dbReference type="Proteomes" id="UP000499080">
    <property type="component" value="Unassembled WGS sequence"/>
</dbReference>
<proteinExistence type="predicted"/>
<feature type="region of interest" description="Disordered" evidence="1">
    <location>
        <begin position="97"/>
        <end position="121"/>
    </location>
</feature>
<evidence type="ECO:0000313" key="2">
    <source>
        <dbReference type="EMBL" id="GBL82299.1"/>
    </source>
</evidence>
<comment type="caution">
    <text evidence="2">The sequence shown here is derived from an EMBL/GenBank/DDBJ whole genome shotgun (WGS) entry which is preliminary data.</text>
</comment>
<keyword evidence="3" id="KW-1185">Reference proteome</keyword>
<evidence type="ECO:0000256" key="1">
    <source>
        <dbReference type="SAM" id="MobiDB-lite"/>
    </source>
</evidence>